<dbReference type="InterPro" id="IPR015269">
    <property type="entry name" value="UPF0029_Impact_C"/>
</dbReference>
<sequence>MSYLTIENRASDEFEEKKSVFIGHIKRTETEEEAKEFVNEIKKQYKDARHNVYAYVIGENAGIQRYSDDGEPKGTGGIPVLEVIKKNELRNVTIVVTRYFGGILLGAGGLTRAYSKGASVSIKAGGIVEKVIGVPIKIELPYDLLGKVQYICASNNWHIEDTQYTDQVELQMYCEKEKLEMIMKTLINETAAKVSISEGDEGFFFKKGDRLIK</sequence>
<organism evidence="4 5">
    <name type="scientific">Oceanirhabdus seepicola</name>
    <dbReference type="NCBI Taxonomy" id="2828781"/>
    <lineage>
        <taxon>Bacteria</taxon>
        <taxon>Bacillati</taxon>
        <taxon>Bacillota</taxon>
        <taxon>Clostridia</taxon>
        <taxon>Eubacteriales</taxon>
        <taxon>Clostridiaceae</taxon>
        <taxon>Oceanirhabdus</taxon>
    </lineage>
</organism>
<dbReference type="InterPro" id="IPR020568">
    <property type="entry name" value="Ribosomal_Su5_D2-typ_SF"/>
</dbReference>
<feature type="domain" description="UPF0029" evidence="3">
    <location>
        <begin position="138"/>
        <end position="191"/>
    </location>
</feature>
<keyword evidence="5" id="KW-1185">Reference proteome</keyword>
<dbReference type="PANTHER" id="PTHR16301">
    <property type="entry name" value="IMPACT-RELATED"/>
    <property type="match status" value="1"/>
</dbReference>
<dbReference type="AlphaFoldDB" id="A0A9J6PBL3"/>
<evidence type="ECO:0000259" key="3">
    <source>
        <dbReference type="Pfam" id="PF09186"/>
    </source>
</evidence>
<dbReference type="Proteomes" id="UP001056429">
    <property type="component" value="Unassembled WGS sequence"/>
</dbReference>
<feature type="domain" description="Impact N-terminal" evidence="2">
    <location>
        <begin position="17"/>
        <end position="119"/>
    </location>
</feature>
<dbReference type="EMBL" id="JAGSOJ010000006">
    <property type="protein sequence ID" value="MCM1992533.1"/>
    <property type="molecule type" value="Genomic_DNA"/>
</dbReference>
<reference evidence="4" key="1">
    <citation type="journal article" date="2021" name="mSystems">
        <title>Bacteria and Archaea Synergistically Convert Glycine Betaine to Biogenic Methane in the Formosa Cold Seep of the South China Sea.</title>
        <authorList>
            <person name="Li L."/>
            <person name="Zhang W."/>
            <person name="Zhang S."/>
            <person name="Song L."/>
            <person name="Sun Q."/>
            <person name="Zhang H."/>
            <person name="Xiang H."/>
            <person name="Dong X."/>
        </authorList>
    </citation>
    <scope>NUCLEOTIDE SEQUENCE</scope>
    <source>
        <strain evidence="4">ZWT</strain>
    </source>
</reference>
<reference evidence="4" key="2">
    <citation type="submission" date="2021-04" db="EMBL/GenBank/DDBJ databases">
        <authorList>
            <person name="Dong X."/>
        </authorList>
    </citation>
    <scope>NUCLEOTIDE SEQUENCE</scope>
    <source>
        <strain evidence="4">ZWT</strain>
    </source>
</reference>
<dbReference type="SUPFAM" id="SSF54211">
    <property type="entry name" value="Ribosomal protein S5 domain 2-like"/>
    <property type="match status" value="1"/>
</dbReference>
<dbReference type="InterPro" id="IPR035647">
    <property type="entry name" value="EFG_III/V"/>
</dbReference>
<dbReference type="InterPro" id="IPR020569">
    <property type="entry name" value="UPF0029_Impact_CS"/>
</dbReference>
<name>A0A9J6PBL3_9CLOT</name>
<dbReference type="Pfam" id="PF01205">
    <property type="entry name" value="Impact_N"/>
    <property type="match status" value="1"/>
</dbReference>
<dbReference type="NCBIfam" id="TIGR00257">
    <property type="entry name" value="IMPACT_YIGZ"/>
    <property type="match status" value="1"/>
</dbReference>
<dbReference type="PROSITE" id="PS00910">
    <property type="entry name" value="UPF0029"/>
    <property type="match status" value="1"/>
</dbReference>
<dbReference type="GO" id="GO:0005737">
    <property type="term" value="C:cytoplasm"/>
    <property type="evidence" value="ECO:0007669"/>
    <property type="project" value="TreeGrafter"/>
</dbReference>
<dbReference type="Gene3D" id="3.30.70.240">
    <property type="match status" value="1"/>
</dbReference>
<dbReference type="Pfam" id="PF09186">
    <property type="entry name" value="DUF1949"/>
    <property type="match status" value="1"/>
</dbReference>
<dbReference type="RefSeq" id="WP_250861696.1">
    <property type="nucleotide sequence ID" value="NZ_JAGSOJ010000006.1"/>
</dbReference>
<evidence type="ECO:0000259" key="2">
    <source>
        <dbReference type="Pfam" id="PF01205"/>
    </source>
</evidence>
<dbReference type="PANTHER" id="PTHR16301:SF20">
    <property type="entry name" value="IMPACT FAMILY MEMBER YIGZ"/>
    <property type="match status" value="1"/>
</dbReference>
<comment type="caution">
    <text evidence="4">The sequence shown here is derived from an EMBL/GenBank/DDBJ whole genome shotgun (WGS) entry which is preliminary data.</text>
</comment>
<protein>
    <submittedName>
        <fullName evidence="4">YigZ family protein</fullName>
    </submittedName>
</protein>
<accession>A0A9J6PBL3</accession>
<dbReference type="InterPro" id="IPR036956">
    <property type="entry name" value="Impact_N_sf"/>
</dbReference>
<dbReference type="GO" id="GO:0006446">
    <property type="term" value="P:regulation of translational initiation"/>
    <property type="evidence" value="ECO:0007669"/>
    <property type="project" value="TreeGrafter"/>
</dbReference>
<gene>
    <name evidence="4" type="ORF">KDK92_22695</name>
</gene>
<comment type="similarity">
    <text evidence="1">Belongs to the IMPACT family.</text>
</comment>
<evidence type="ECO:0000256" key="1">
    <source>
        <dbReference type="ARBA" id="ARBA00007665"/>
    </source>
</evidence>
<dbReference type="SUPFAM" id="SSF54980">
    <property type="entry name" value="EF-G C-terminal domain-like"/>
    <property type="match status" value="1"/>
</dbReference>
<dbReference type="InterPro" id="IPR001498">
    <property type="entry name" value="Impact_N"/>
</dbReference>
<dbReference type="Gene3D" id="3.30.230.30">
    <property type="entry name" value="Impact, N-terminal domain"/>
    <property type="match status" value="1"/>
</dbReference>
<dbReference type="InterPro" id="IPR023582">
    <property type="entry name" value="Impact"/>
</dbReference>
<evidence type="ECO:0000313" key="5">
    <source>
        <dbReference type="Proteomes" id="UP001056429"/>
    </source>
</evidence>
<dbReference type="InterPro" id="IPR015796">
    <property type="entry name" value="Impact_YigZ-like"/>
</dbReference>
<proteinExistence type="inferred from homology"/>
<evidence type="ECO:0000313" key="4">
    <source>
        <dbReference type="EMBL" id="MCM1992533.1"/>
    </source>
</evidence>